<reference evidence="4 5" key="1">
    <citation type="submission" date="2014-04" db="EMBL/GenBank/DDBJ databases">
        <authorList>
            <consortium name="International Citrus Genome Consortium"/>
            <person name="Gmitter F."/>
            <person name="Chen C."/>
            <person name="Farmerie W."/>
            <person name="Harkins T."/>
            <person name="Desany B."/>
            <person name="Mohiuddin M."/>
            <person name="Kodira C."/>
            <person name="Borodovsky M."/>
            <person name="Lomsadze A."/>
            <person name="Burns P."/>
            <person name="Jenkins J."/>
            <person name="Prochnik S."/>
            <person name="Shu S."/>
            <person name="Chapman J."/>
            <person name="Pitluck S."/>
            <person name="Schmutz J."/>
            <person name="Rokhsar D."/>
        </authorList>
    </citation>
    <scope>NUCLEOTIDE SEQUENCE</scope>
</reference>
<dbReference type="Proteomes" id="UP000027120">
    <property type="component" value="Unassembled WGS sequence"/>
</dbReference>
<dbReference type="Pfam" id="PF01535">
    <property type="entry name" value="PPR"/>
    <property type="match status" value="2"/>
</dbReference>
<proteinExistence type="predicted"/>
<dbReference type="AlphaFoldDB" id="A0A067EGA0"/>
<feature type="domain" description="PROP1-like PPR" evidence="3">
    <location>
        <begin position="27"/>
        <end position="177"/>
    </location>
</feature>
<evidence type="ECO:0000256" key="1">
    <source>
        <dbReference type="ARBA" id="ARBA00022737"/>
    </source>
</evidence>
<evidence type="ECO:0000313" key="4">
    <source>
        <dbReference type="EMBL" id="KDO52945.1"/>
    </source>
</evidence>
<keyword evidence="5" id="KW-1185">Reference proteome</keyword>
<organism evidence="4 5">
    <name type="scientific">Citrus sinensis</name>
    <name type="common">Sweet orange</name>
    <name type="synonym">Citrus aurantium var. sinensis</name>
    <dbReference type="NCBI Taxonomy" id="2711"/>
    <lineage>
        <taxon>Eukaryota</taxon>
        <taxon>Viridiplantae</taxon>
        <taxon>Streptophyta</taxon>
        <taxon>Embryophyta</taxon>
        <taxon>Tracheophyta</taxon>
        <taxon>Spermatophyta</taxon>
        <taxon>Magnoliopsida</taxon>
        <taxon>eudicotyledons</taxon>
        <taxon>Gunneridae</taxon>
        <taxon>Pentapetalae</taxon>
        <taxon>rosids</taxon>
        <taxon>malvids</taxon>
        <taxon>Sapindales</taxon>
        <taxon>Rutaceae</taxon>
        <taxon>Aurantioideae</taxon>
        <taxon>Citrus</taxon>
    </lineage>
</organism>
<accession>A0A067EGA0</accession>
<dbReference type="SMR" id="A0A067EGA0"/>
<dbReference type="InterPro" id="IPR033443">
    <property type="entry name" value="PROP1-like_PPR_dom"/>
</dbReference>
<dbReference type="EMBL" id="KK785024">
    <property type="protein sequence ID" value="KDO52945.1"/>
    <property type="molecule type" value="Genomic_DNA"/>
</dbReference>
<protein>
    <recommendedName>
        <fullName evidence="3">PROP1-like PPR domain-containing protein</fullName>
    </recommendedName>
</protein>
<dbReference type="InterPro" id="IPR011990">
    <property type="entry name" value="TPR-like_helical_dom_sf"/>
</dbReference>
<dbReference type="PANTHER" id="PTHR47262:SF1">
    <property type="entry name" value="OS02G0132600 PROTEIN"/>
    <property type="match status" value="1"/>
</dbReference>
<dbReference type="eggNOG" id="KOG4197">
    <property type="taxonomic scope" value="Eukaryota"/>
</dbReference>
<dbReference type="Pfam" id="PF17177">
    <property type="entry name" value="PPR_long"/>
    <property type="match status" value="1"/>
</dbReference>
<gene>
    <name evidence="4" type="ORF">CISIN_1g012365mg</name>
</gene>
<dbReference type="PANTHER" id="PTHR47262">
    <property type="entry name" value="OS02G0132600 PROTEIN"/>
    <property type="match status" value="1"/>
</dbReference>
<dbReference type="InterPro" id="IPR002885">
    <property type="entry name" value="PPR_rpt"/>
</dbReference>
<dbReference type="Gene3D" id="1.25.40.10">
    <property type="entry name" value="Tetratricopeptide repeat domain"/>
    <property type="match status" value="3"/>
</dbReference>
<dbReference type="PaxDb" id="2711-XP_006475231.1"/>
<sequence length="465" mass="53195">MHAKLEITPSSASYKKLITYSCDLLKVHVALDVVEQMVQGELVPSTETINSILHACEESYEFNLVRRIYPMICHHNLKPNSETFRSMISLNVKIKDFDSAYSLLDDLKEMNLMPTASMYNAIMAGYFRKKDVQGALMVLKEMEQANVKPDSQTFSYLIHNCSNEEDIIKYYEQLKSAGGQITKYVFMALINAYTTCGEFEKARQVVLDAEIPVKSRSEVKSALVSALASHGRTSDAIIVYEEIKEAGCNLEPRAVIALIEHLNSEGELNRLIQLLEEVHDPDYWMDGCCRLILHCVRFKQLSSATDLLKQLKDKFKDDEMAMEYHFSEIFCQIATTDPPDVQIGLDLLQFIKDELGLPPSRKCLDFLLGACVNARDLKRAHLIWKEYENAGLPYNVLSYLWMYKAFLASGNRKSASKLLSKMPKDDPHVRFVIQACKQTYTIPSLQKERGFEKDRDTLLLHKERR</sequence>
<dbReference type="NCBIfam" id="TIGR00756">
    <property type="entry name" value="PPR"/>
    <property type="match status" value="1"/>
</dbReference>
<name>A0A067EGA0_CITSI</name>
<evidence type="ECO:0000256" key="2">
    <source>
        <dbReference type="PROSITE-ProRule" id="PRU00708"/>
    </source>
</evidence>
<keyword evidence="1" id="KW-0677">Repeat</keyword>
<feature type="repeat" description="PPR" evidence="2">
    <location>
        <begin position="115"/>
        <end position="149"/>
    </location>
</feature>
<evidence type="ECO:0000313" key="5">
    <source>
        <dbReference type="Proteomes" id="UP000027120"/>
    </source>
</evidence>
<dbReference type="PROSITE" id="PS51375">
    <property type="entry name" value="PPR"/>
    <property type="match status" value="2"/>
</dbReference>
<feature type="repeat" description="PPR" evidence="2">
    <location>
        <begin position="80"/>
        <end position="114"/>
    </location>
</feature>
<evidence type="ECO:0000259" key="3">
    <source>
        <dbReference type="Pfam" id="PF17177"/>
    </source>
</evidence>